<dbReference type="NCBIfam" id="TIGR00194">
    <property type="entry name" value="uvrC"/>
    <property type="match status" value="1"/>
</dbReference>
<dbReference type="Gene3D" id="3.40.1440.10">
    <property type="entry name" value="GIY-YIG endonuclease"/>
    <property type="match status" value="1"/>
</dbReference>
<dbReference type="FunFam" id="3.40.1440.10:FF:000001">
    <property type="entry name" value="UvrABC system protein C"/>
    <property type="match status" value="1"/>
</dbReference>
<dbReference type="Pfam" id="PF02151">
    <property type="entry name" value="UVR"/>
    <property type="match status" value="1"/>
</dbReference>
<dbReference type="PROSITE" id="PS50165">
    <property type="entry name" value="UVRC"/>
    <property type="match status" value="1"/>
</dbReference>
<keyword evidence="4" id="KW-0267">Excision nuclease</keyword>
<dbReference type="InterPro" id="IPR001943">
    <property type="entry name" value="UVR_dom"/>
</dbReference>
<evidence type="ECO:0000256" key="2">
    <source>
        <dbReference type="ARBA" id="ARBA00022763"/>
    </source>
</evidence>
<dbReference type="SUPFAM" id="SSF47781">
    <property type="entry name" value="RuvA domain 2-like"/>
    <property type="match status" value="1"/>
</dbReference>
<proteinExistence type="inferred from homology"/>
<dbReference type="GO" id="GO:0009381">
    <property type="term" value="F:excinuclease ABC activity"/>
    <property type="evidence" value="ECO:0007669"/>
    <property type="project" value="InterPro"/>
</dbReference>
<evidence type="ECO:0000259" key="6">
    <source>
        <dbReference type="PROSITE" id="PS50151"/>
    </source>
</evidence>
<dbReference type="AlphaFoldDB" id="A0A381PBN2"/>
<keyword evidence="3" id="KW-0228">DNA excision</keyword>
<dbReference type="InterPro" id="IPR001162">
    <property type="entry name" value="UvrC_RNase_H_dom"/>
</dbReference>
<evidence type="ECO:0000259" key="8">
    <source>
        <dbReference type="PROSITE" id="PS50165"/>
    </source>
</evidence>
<dbReference type="GO" id="GO:0009380">
    <property type="term" value="C:excinuclease repair complex"/>
    <property type="evidence" value="ECO:0007669"/>
    <property type="project" value="InterPro"/>
</dbReference>
<dbReference type="Pfam" id="PF01541">
    <property type="entry name" value="GIY-YIG"/>
    <property type="match status" value="1"/>
</dbReference>
<dbReference type="InterPro" id="IPR047296">
    <property type="entry name" value="GIY-YIG_UvrC_Cho"/>
</dbReference>
<reference evidence="9" key="1">
    <citation type="submission" date="2018-05" db="EMBL/GenBank/DDBJ databases">
        <authorList>
            <person name="Lanie J.A."/>
            <person name="Ng W.-L."/>
            <person name="Kazmierczak K.M."/>
            <person name="Andrzejewski T.M."/>
            <person name="Davidsen T.M."/>
            <person name="Wayne K.J."/>
            <person name="Tettelin H."/>
            <person name="Glass J.I."/>
            <person name="Rusch D."/>
            <person name="Podicherti R."/>
            <person name="Tsui H.-C.T."/>
            <person name="Winkler M.E."/>
        </authorList>
    </citation>
    <scope>NUCLEOTIDE SEQUENCE</scope>
</reference>
<dbReference type="InterPro" id="IPR004791">
    <property type="entry name" value="UvrC"/>
</dbReference>
<dbReference type="Pfam" id="PF22920">
    <property type="entry name" value="UvrC_RNaseH"/>
    <property type="match status" value="1"/>
</dbReference>
<dbReference type="Gene3D" id="3.30.420.340">
    <property type="entry name" value="UvrC, RNAse H endonuclease domain"/>
    <property type="match status" value="1"/>
</dbReference>
<dbReference type="InterPro" id="IPR038476">
    <property type="entry name" value="UvrC_RNase_H_dom_sf"/>
</dbReference>
<dbReference type="PROSITE" id="PS50164">
    <property type="entry name" value="GIY_YIG"/>
    <property type="match status" value="1"/>
</dbReference>
<feature type="domain" description="UVR" evidence="6">
    <location>
        <begin position="204"/>
        <end position="239"/>
    </location>
</feature>
<accession>A0A381PBN2</accession>
<dbReference type="InterPro" id="IPR000305">
    <property type="entry name" value="GIY-YIG_endonuc"/>
</dbReference>
<dbReference type="HAMAP" id="MF_00203">
    <property type="entry name" value="UvrC"/>
    <property type="match status" value="1"/>
</dbReference>
<dbReference type="PANTHER" id="PTHR30562">
    <property type="entry name" value="UVRC/OXIDOREDUCTASE"/>
    <property type="match status" value="1"/>
</dbReference>
<name>A0A381PBN2_9ZZZZ</name>
<dbReference type="InterPro" id="IPR036876">
    <property type="entry name" value="UVR_dom_sf"/>
</dbReference>
<dbReference type="SUPFAM" id="SSF46600">
    <property type="entry name" value="C-terminal UvrC-binding domain of UvrB"/>
    <property type="match status" value="1"/>
</dbReference>
<evidence type="ECO:0000256" key="4">
    <source>
        <dbReference type="ARBA" id="ARBA00022881"/>
    </source>
</evidence>
<dbReference type="PANTHER" id="PTHR30562:SF1">
    <property type="entry name" value="UVRABC SYSTEM PROTEIN C"/>
    <property type="match status" value="1"/>
</dbReference>
<sequence length="622" mass="70009">MPIQDLKVQISTLPEQPGVYLYFNGAGDTIYVGKASVLRDRVRSYLSAHGASPRIDALLDDVESLEIIVTDSVAEALALENNLIKHRAPKYNVLLRDDKNYPYLQLTTNEAFPRVLVSRRVQRDGAFYAGPFLPTALARKTMLLTHRLFGIRSCNEVITGRRDRPCLEYDIKRCLAPCVANVCSQERYAEAVEHTRMFLDGRNHELLNTLTSRMTQAAKNEHFEQAAEWRDAIRTIKALRHRQQKMSLPTLGDRDAFGMRLGPAGVVIQVFQMRRGRVIDRIELVADVEELRDNREEYIVQIAVQQFYEARPAPPEVLLPTIIDDLEAVEDWLSERAKKKVHLSVPKRGNKRALLDLASRNATIGYKARYSEEVVSHHAAMEILRVELDLATSLHRIECFDISTIQGSDTVGAMVVCENGRMMRSAYRKFKIRGLVKGQQSIHRSSSSGLDSVVGKPDDFSAMHEIVFRRYRRLLEEGGPFPDLIVIDGGKGQLSASYAALEELGLSNLIAVGLVKKKEVLVVRDRPDPITLPSANEALLLLQRIRDEAHRCAVTFHRRTRTARQLRSALDSIPGVGLQRRRTLLTRFGSVAGVRRASREELMTVVGARVADAVLSYFAAAR</sequence>
<dbReference type="SUPFAM" id="SSF82771">
    <property type="entry name" value="GIY-YIG endonuclease"/>
    <property type="match status" value="1"/>
</dbReference>
<dbReference type="Gene3D" id="1.10.150.20">
    <property type="entry name" value="5' to 3' exonuclease, C-terminal subdomain"/>
    <property type="match status" value="1"/>
</dbReference>
<dbReference type="InterPro" id="IPR035901">
    <property type="entry name" value="GIY-YIG_endonuc_sf"/>
</dbReference>
<dbReference type="PROSITE" id="PS50151">
    <property type="entry name" value="UVR"/>
    <property type="match status" value="1"/>
</dbReference>
<dbReference type="Pfam" id="PF08459">
    <property type="entry name" value="UvrC_RNaseH_dom"/>
    <property type="match status" value="1"/>
</dbReference>
<evidence type="ECO:0000313" key="9">
    <source>
        <dbReference type="EMBL" id="SUZ64340.1"/>
    </source>
</evidence>
<dbReference type="Pfam" id="PF14520">
    <property type="entry name" value="HHH_5"/>
    <property type="match status" value="1"/>
</dbReference>
<dbReference type="CDD" id="cd10434">
    <property type="entry name" value="GIY-YIG_UvrC_Cho"/>
    <property type="match status" value="1"/>
</dbReference>
<evidence type="ECO:0000256" key="3">
    <source>
        <dbReference type="ARBA" id="ARBA00022769"/>
    </source>
</evidence>
<dbReference type="InterPro" id="IPR010994">
    <property type="entry name" value="RuvA_2-like"/>
</dbReference>
<dbReference type="SMART" id="SM00465">
    <property type="entry name" value="GIYc"/>
    <property type="match status" value="1"/>
</dbReference>
<dbReference type="GO" id="GO:0006289">
    <property type="term" value="P:nucleotide-excision repair"/>
    <property type="evidence" value="ECO:0007669"/>
    <property type="project" value="InterPro"/>
</dbReference>
<dbReference type="EMBL" id="UINC01000931">
    <property type="protein sequence ID" value="SUZ64340.1"/>
    <property type="molecule type" value="Genomic_DNA"/>
</dbReference>
<evidence type="ECO:0000256" key="5">
    <source>
        <dbReference type="ARBA" id="ARBA00023204"/>
    </source>
</evidence>
<protein>
    <recommendedName>
        <fullName evidence="10">GIY-YIG domain-containing protein</fullName>
    </recommendedName>
</protein>
<keyword evidence="1" id="KW-0963">Cytoplasm</keyword>
<feature type="domain" description="GIY-YIG" evidence="7">
    <location>
        <begin position="15"/>
        <end position="93"/>
    </location>
</feature>
<evidence type="ECO:0000256" key="1">
    <source>
        <dbReference type="ARBA" id="ARBA00022490"/>
    </source>
</evidence>
<evidence type="ECO:0008006" key="10">
    <source>
        <dbReference type="Google" id="ProtNLM"/>
    </source>
</evidence>
<organism evidence="9">
    <name type="scientific">marine metagenome</name>
    <dbReference type="NCBI Taxonomy" id="408172"/>
    <lineage>
        <taxon>unclassified sequences</taxon>
        <taxon>metagenomes</taxon>
        <taxon>ecological metagenomes</taxon>
    </lineage>
</organism>
<evidence type="ECO:0000259" key="7">
    <source>
        <dbReference type="PROSITE" id="PS50164"/>
    </source>
</evidence>
<keyword evidence="2" id="KW-0227">DNA damage</keyword>
<dbReference type="Gene3D" id="4.10.860.10">
    <property type="entry name" value="UVR domain"/>
    <property type="match status" value="1"/>
</dbReference>
<feature type="domain" description="UvrC family homology region profile" evidence="8">
    <location>
        <begin position="257"/>
        <end position="497"/>
    </location>
</feature>
<gene>
    <name evidence="9" type="ORF">METZ01_LOCUS17194</name>
</gene>
<keyword evidence="5" id="KW-0234">DNA repair</keyword>
<dbReference type="InterPro" id="IPR050066">
    <property type="entry name" value="UvrABC_protein_C"/>
</dbReference>